<dbReference type="GeneID" id="17275372"/>
<proteinExistence type="predicted"/>
<keyword evidence="3" id="KW-1185">Reference proteome</keyword>
<sequence>MCRWMCEASLHVYRRSGAVAHEANFWAATRADVSNIQAANVPNVVMDQGMANVADFCSRQCAADRAAYAEAQGATPRGANDAGAGSAANAPPPTREAAPSSPIDARPITAENATGRPVLVASALWPQYACKEFGGAGWAATVLRCSKHTAIVRFTIATTRDGRPYEDARVPLNQLRPLPPRQLAA</sequence>
<organism evidence="2 3">
    <name type="scientific">Emiliania huxleyi (strain CCMP1516)</name>
    <dbReference type="NCBI Taxonomy" id="280463"/>
    <lineage>
        <taxon>Eukaryota</taxon>
        <taxon>Haptista</taxon>
        <taxon>Haptophyta</taxon>
        <taxon>Prymnesiophyceae</taxon>
        <taxon>Isochrysidales</taxon>
        <taxon>Noelaerhabdaceae</taxon>
        <taxon>Emiliania</taxon>
    </lineage>
</organism>
<feature type="region of interest" description="Disordered" evidence="1">
    <location>
        <begin position="74"/>
        <end position="106"/>
    </location>
</feature>
<protein>
    <submittedName>
        <fullName evidence="2">Uncharacterized protein</fullName>
    </submittedName>
</protein>
<dbReference type="Proteomes" id="UP000013827">
    <property type="component" value="Unassembled WGS sequence"/>
</dbReference>
<reference evidence="2" key="2">
    <citation type="submission" date="2024-10" db="UniProtKB">
        <authorList>
            <consortium name="EnsemblProtists"/>
        </authorList>
    </citation>
    <scope>IDENTIFICATION</scope>
</reference>
<evidence type="ECO:0000313" key="3">
    <source>
        <dbReference type="Proteomes" id="UP000013827"/>
    </source>
</evidence>
<name>A0A0D3K2W3_EMIH1</name>
<dbReference type="KEGG" id="ehx:EMIHUDRAFT_203560"/>
<accession>A0A0D3K2W3</accession>
<dbReference type="PaxDb" id="2903-EOD30098"/>
<evidence type="ECO:0000313" key="2">
    <source>
        <dbReference type="EnsemblProtists" id="EOD30098"/>
    </source>
</evidence>
<dbReference type="EnsemblProtists" id="EOD30098">
    <property type="protein sequence ID" value="EOD30098"/>
    <property type="gene ID" value="EMIHUDRAFT_203560"/>
</dbReference>
<dbReference type="HOGENOM" id="CLU_1463873_0_0_1"/>
<reference evidence="3" key="1">
    <citation type="journal article" date="2013" name="Nature">
        <title>Pan genome of the phytoplankton Emiliania underpins its global distribution.</title>
        <authorList>
            <person name="Read B.A."/>
            <person name="Kegel J."/>
            <person name="Klute M.J."/>
            <person name="Kuo A."/>
            <person name="Lefebvre S.C."/>
            <person name="Maumus F."/>
            <person name="Mayer C."/>
            <person name="Miller J."/>
            <person name="Monier A."/>
            <person name="Salamov A."/>
            <person name="Young J."/>
            <person name="Aguilar M."/>
            <person name="Claverie J.M."/>
            <person name="Frickenhaus S."/>
            <person name="Gonzalez K."/>
            <person name="Herman E.K."/>
            <person name="Lin Y.C."/>
            <person name="Napier J."/>
            <person name="Ogata H."/>
            <person name="Sarno A.F."/>
            <person name="Shmutz J."/>
            <person name="Schroeder D."/>
            <person name="de Vargas C."/>
            <person name="Verret F."/>
            <person name="von Dassow P."/>
            <person name="Valentin K."/>
            <person name="Van de Peer Y."/>
            <person name="Wheeler G."/>
            <person name="Dacks J.B."/>
            <person name="Delwiche C.F."/>
            <person name="Dyhrman S.T."/>
            <person name="Glockner G."/>
            <person name="John U."/>
            <person name="Richards T."/>
            <person name="Worden A.Z."/>
            <person name="Zhang X."/>
            <person name="Grigoriev I.V."/>
            <person name="Allen A.E."/>
            <person name="Bidle K."/>
            <person name="Borodovsky M."/>
            <person name="Bowler C."/>
            <person name="Brownlee C."/>
            <person name="Cock J.M."/>
            <person name="Elias M."/>
            <person name="Gladyshev V.N."/>
            <person name="Groth M."/>
            <person name="Guda C."/>
            <person name="Hadaegh A."/>
            <person name="Iglesias-Rodriguez M.D."/>
            <person name="Jenkins J."/>
            <person name="Jones B.M."/>
            <person name="Lawson T."/>
            <person name="Leese F."/>
            <person name="Lindquist E."/>
            <person name="Lobanov A."/>
            <person name="Lomsadze A."/>
            <person name="Malik S.B."/>
            <person name="Marsh M.E."/>
            <person name="Mackinder L."/>
            <person name="Mock T."/>
            <person name="Mueller-Roeber B."/>
            <person name="Pagarete A."/>
            <person name="Parker M."/>
            <person name="Probert I."/>
            <person name="Quesneville H."/>
            <person name="Raines C."/>
            <person name="Rensing S.A."/>
            <person name="Riano-Pachon D.M."/>
            <person name="Richier S."/>
            <person name="Rokitta S."/>
            <person name="Shiraiwa Y."/>
            <person name="Soanes D.M."/>
            <person name="van der Giezen M."/>
            <person name="Wahlund T.M."/>
            <person name="Williams B."/>
            <person name="Wilson W."/>
            <person name="Wolfe G."/>
            <person name="Wurch L.L."/>
        </authorList>
    </citation>
    <scope>NUCLEOTIDE SEQUENCE</scope>
</reference>
<dbReference type="RefSeq" id="XP_005782527.1">
    <property type="nucleotide sequence ID" value="XM_005782470.1"/>
</dbReference>
<dbReference type="AlphaFoldDB" id="A0A0D3K2W3"/>
<feature type="compositionally biased region" description="Low complexity" evidence="1">
    <location>
        <begin position="78"/>
        <end position="89"/>
    </location>
</feature>
<evidence type="ECO:0000256" key="1">
    <source>
        <dbReference type="SAM" id="MobiDB-lite"/>
    </source>
</evidence>